<keyword evidence="2" id="KW-1185">Reference proteome</keyword>
<sequence length="162" mass="17994">MVNIVIMRHGEAEPPAVDDQQRALTTQGRGEVQQMANWLAQAYPAFDYLWVSPYLRTRQTAALMLEAQQRGCQLQVMQQLVPDGKAEQVKTALDLLLAEQPDARVLLVSHMPLVSFLVESLTETGRAPIFTTAALCCIDYQTARGGKLLEQNSPLELTLLKS</sequence>
<dbReference type="AlphaFoldDB" id="I9P694"/>
<dbReference type="RefSeq" id="WP_008983173.1">
    <property type="nucleotide sequence ID" value="NZ_AKKU01000001.1"/>
</dbReference>
<dbReference type="CDD" id="cd07067">
    <property type="entry name" value="HP_PGM_like"/>
    <property type="match status" value="1"/>
</dbReference>
<dbReference type="EMBL" id="AKKU01000001">
    <property type="protein sequence ID" value="EIW90399.1"/>
    <property type="molecule type" value="Genomic_DNA"/>
</dbReference>
<dbReference type="PATRIC" id="fig|1195246.3.peg.198"/>
<dbReference type="SMART" id="SM00855">
    <property type="entry name" value="PGAM"/>
    <property type="match status" value="1"/>
</dbReference>
<proteinExistence type="predicted"/>
<dbReference type="GO" id="GO:0101006">
    <property type="term" value="F:protein histidine phosphatase activity"/>
    <property type="evidence" value="ECO:0007669"/>
    <property type="project" value="InterPro"/>
</dbReference>
<evidence type="ECO:0000313" key="1">
    <source>
        <dbReference type="EMBL" id="EIW90399.1"/>
    </source>
</evidence>
<dbReference type="InterPro" id="IPR029033">
    <property type="entry name" value="His_PPase_superfam"/>
</dbReference>
<protein>
    <submittedName>
        <fullName evidence="1">Phosphohistidine phosphatase SixA</fullName>
    </submittedName>
</protein>
<gene>
    <name evidence="1" type="ORF">AGRI_00975</name>
</gene>
<accession>I9P694</accession>
<dbReference type="eggNOG" id="COG2062">
    <property type="taxonomic scope" value="Bacteria"/>
</dbReference>
<dbReference type="SUPFAM" id="SSF53254">
    <property type="entry name" value="Phosphoglycerate mutase-like"/>
    <property type="match status" value="1"/>
</dbReference>
<comment type="caution">
    <text evidence="1">The sequence shown here is derived from an EMBL/GenBank/DDBJ whole genome shotgun (WGS) entry which is preliminary data.</text>
</comment>
<dbReference type="Gene3D" id="3.40.50.1240">
    <property type="entry name" value="Phosphoglycerate mutase-like"/>
    <property type="match status" value="1"/>
</dbReference>
<dbReference type="GO" id="GO:0005737">
    <property type="term" value="C:cytoplasm"/>
    <property type="evidence" value="ECO:0007669"/>
    <property type="project" value="InterPro"/>
</dbReference>
<dbReference type="NCBIfam" id="TIGR00249">
    <property type="entry name" value="sixA"/>
    <property type="match status" value="1"/>
</dbReference>
<dbReference type="Pfam" id="PF00300">
    <property type="entry name" value="His_Phos_1"/>
    <property type="match status" value="1"/>
</dbReference>
<name>I9P694_9ALTE</name>
<evidence type="ECO:0000313" key="2">
    <source>
        <dbReference type="Proteomes" id="UP000035062"/>
    </source>
</evidence>
<dbReference type="Proteomes" id="UP000035062">
    <property type="component" value="Unassembled WGS sequence"/>
</dbReference>
<organism evidence="1 2">
    <name type="scientific">Alishewanella agri BL06</name>
    <dbReference type="NCBI Taxonomy" id="1195246"/>
    <lineage>
        <taxon>Bacteria</taxon>
        <taxon>Pseudomonadati</taxon>
        <taxon>Pseudomonadota</taxon>
        <taxon>Gammaproteobacteria</taxon>
        <taxon>Alteromonadales</taxon>
        <taxon>Alteromonadaceae</taxon>
        <taxon>Alishewanella</taxon>
    </lineage>
</organism>
<reference evidence="1 2" key="1">
    <citation type="journal article" date="2012" name="J. Bacteriol.">
        <title>Genome Sequence of Pectin-Degrading Alishewanella agri, Isolated from Landfill Soil.</title>
        <authorList>
            <person name="Kim J."/>
            <person name="Jung J."/>
            <person name="Sung J.S."/>
            <person name="Chun J."/>
            <person name="Park W."/>
        </authorList>
    </citation>
    <scope>NUCLEOTIDE SEQUENCE [LARGE SCALE GENOMIC DNA]</scope>
    <source>
        <strain evidence="1 2">BL06</strain>
    </source>
</reference>
<dbReference type="STRING" id="1195246.AGRI_00975"/>
<dbReference type="InterPro" id="IPR013078">
    <property type="entry name" value="His_Pase_superF_clade-1"/>
</dbReference>
<dbReference type="InterPro" id="IPR004449">
    <property type="entry name" value="SixA"/>
</dbReference>